<dbReference type="GO" id="GO:0006465">
    <property type="term" value="P:signal peptide processing"/>
    <property type="evidence" value="ECO:0007669"/>
    <property type="project" value="UniProtKB-UniRule"/>
</dbReference>
<organism evidence="10 11">
    <name type="scientific">Candidatus Woesebacteria bacterium GW2011_GWC2_31_9</name>
    <dbReference type="NCBI Taxonomy" id="1618586"/>
    <lineage>
        <taxon>Bacteria</taxon>
        <taxon>Candidatus Woeseibacteriota</taxon>
    </lineage>
</organism>
<feature type="transmembrane region" description="Helical" evidence="8">
    <location>
        <begin position="12"/>
        <end position="33"/>
    </location>
</feature>
<comment type="subcellular location">
    <subcellularLocation>
        <location evidence="1">Membrane</location>
    </subcellularLocation>
</comment>
<reference evidence="10 11" key="1">
    <citation type="journal article" date="2015" name="Nature">
        <title>rRNA introns, odd ribosomes, and small enigmatic genomes across a large radiation of phyla.</title>
        <authorList>
            <person name="Brown C.T."/>
            <person name="Hug L.A."/>
            <person name="Thomas B.C."/>
            <person name="Sharon I."/>
            <person name="Castelle C.J."/>
            <person name="Singh A."/>
            <person name="Wilkins M.J."/>
            <person name="Williams K.H."/>
            <person name="Banfield J.F."/>
        </authorList>
    </citation>
    <scope>NUCLEOTIDE SEQUENCE [LARGE SCALE GENOMIC DNA]</scope>
</reference>
<keyword evidence="2 8" id="KW-0812">Transmembrane</keyword>
<evidence type="ECO:0000259" key="9">
    <source>
        <dbReference type="PROSITE" id="PS51841"/>
    </source>
</evidence>
<evidence type="ECO:0000256" key="1">
    <source>
        <dbReference type="ARBA" id="ARBA00004370"/>
    </source>
</evidence>
<evidence type="ECO:0000256" key="5">
    <source>
        <dbReference type="NCBIfam" id="TIGR02228"/>
    </source>
</evidence>
<sequence length="459" mass="50511">MLKNILKKIINIFQWLLTVVLISIVLLLVFTAFNPIKSFQVLRVMSGSMEPAIKVGSVVFTQKVDPEILKKGEIITYISAEDPNVSITHRLVAVEKKNGETVFKTKGDANSIEDIAEISSFQIKGKVIFSLPFLGYLSVWIKKPLGFGLLVVLPALLIIISELLNIKKTIEKEVEKKYEESEKLHKNKPIDLLLIYFLLGFGLFQIKPINAYFSDVAVIGGSTFSATSNWSTPDVIGSVVINEIMWMGSTVHELDKWIELRNTTNEVIDITGWKLYGAGPGPNEIILNGKIEANGYFLLSHYASIDDKSALSHSLVVDQIDSSLHLTKSPGEQLILKDASGNIIDQTPMGSWVAGTHTSPATVEQSMERNSDLSSGWHTCTNIACNSTKYWDIEGNNYGTPGYTNLSEEDLISSFSTQTVESESSSSPSPTPIPEVFPTPTLSPSPSPEPSPTILFENN</sequence>
<dbReference type="Proteomes" id="UP000034803">
    <property type="component" value="Unassembled WGS sequence"/>
</dbReference>
<evidence type="ECO:0000256" key="4">
    <source>
        <dbReference type="ARBA" id="ARBA00023136"/>
    </source>
</evidence>
<name>A0A0F9YIE5_9BACT</name>
<evidence type="ECO:0000256" key="6">
    <source>
        <dbReference type="SAM" id="Coils"/>
    </source>
</evidence>
<evidence type="ECO:0000256" key="3">
    <source>
        <dbReference type="ARBA" id="ARBA00022989"/>
    </source>
</evidence>
<feature type="domain" description="LTD" evidence="9">
    <location>
        <begin position="223"/>
        <end position="351"/>
    </location>
</feature>
<proteinExistence type="predicted"/>
<feature type="compositionally biased region" description="Pro residues" evidence="7">
    <location>
        <begin position="429"/>
        <end position="451"/>
    </location>
</feature>
<keyword evidence="6" id="KW-0175">Coiled coil</keyword>
<dbReference type="PROSITE" id="PS51841">
    <property type="entry name" value="LTD"/>
    <property type="match status" value="1"/>
</dbReference>
<dbReference type="SUPFAM" id="SSF74853">
    <property type="entry name" value="Lamin A/C globular tail domain"/>
    <property type="match status" value="1"/>
</dbReference>
<dbReference type="InterPro" id="IPR019533">
    <property type="entry name" value="Peptidase_S26"/>
</dbReference>
<dbReference type="PRINTS" id="PR00728">
    <property type="entry name" value="SIGNALPTASE"/>
</dbReference>
<comment type="caution">
    <text evidence="10">The sequence shown here is derived from an EMBL/GenBank/DDBJ whole genome shotgun (WGS) entry which is preliminary data.</text>
</comment>
<dbReference type="InterPro" id="IPR036286">
    <property type="entry name" value="LexA/Signal_pep-like_sf"/>
</dbReference>
<dbReference type="PANTHER" id="PTHR10806:SF6">
    <property type="entry name" value="SIGNAL PEPTIDASE COMPLEX CATALYTIC SUBUNIT SEC11"/>
    <property type="match status" value="1"/>
</dbReference>
<dbReference type="InterPro" id="IPR001322">
    <property type="entry name" value="Lamin_tail_dom"/>
</dbReference>
<feature type="transmembrane region" description="Helical" evidence="8">
    <location>
        <begin position="147"/>
        <end position="166"/>
    </location>
</feature>
<dbReference type="Pfam" id="PF00932">
    <property type="entry name" value="LTD"/>
    <property type="match status" value="1"/>
</dbReference>
<dbReference type="NCBIfam" id="TIGR02228">
    <property type="entry name" value="sigpep_I_arch"/>
    <property type="match status" value="1"/>
</dbReference>
<feature type="compositionally biased region" description="Low complexity" evidence="7">
    <location>
        <begin position="415"/>
        <end position="428"/>
    </location>
</feature>
<dbReference type="InterPro" id="IPR036415">
    <property type="entry name" value="Lamin_tail_dom_sf"/>
</dbReference>
<accession>A0A0F9YIE5</accession>
<dbReference type="GO" id="GO:0004252">
    <property type="term" value="F:serine-type endopeptidase activity"/>
    <property type="evidence" value="ECO:0007669"/>
    <property type="project" value="UniProtKB-UniRule"/>
</dbReference>
<dbReference type="SUPFAM" id="SSF51306">
    <property type="entry name" value="LexA/Signal peptidase"/>
    <property type="match status" value="1"/>
</dbReference>
<dbReference type="InterPro" id="IPR001733">
    <property type="entry name" value="Peptidase_S26B"/>
</dbReference>
<evidence type="ECO:0000313" key="11">
    <source>
        <dbReference type="Proteomes" id="UP000034803"/>
    </source>
</evidence>
<evidence type="ECO:0000313" key="10">
    <source>
        <dbReference type="EMBL" id="KKP31133.1"/>
    </source>
</evidence>
<keyword evidence="4 8" id="KW-0472">Membrane</keyword>
<evidence type="ECO:0000256" key="8">
    <source>
        <dbReference type="SAM" id="Phobius"/>
    </source>
</evidence>
<dbReference type="CDD" id="cd06530">
    <property type="entry name" value="S26_SPase_I"/>
    <property type="match status" value="1"/>
</dbReference>
<dbReference type="AlphaFoldDB" id="A0A0F9YIE5"/>
<feature type="transmembrane region" description="Helical" evidence="8">
    <location>
        <begin position="187"/>
        <end position="206"/>
    </location>
</feature>
<dbReference type="PATRIC" id="fig|1618586.3.peg.747"/>
<dbReference type="Gene3D" id="2.10.109.10">
    <property type="entry name" value="Umud Fragment, subunit A"/>
    <property type="match status" value="1"/>
</dbReference>
<keyword evidence="3 8" id="KW-1133">Transmembrane helix</keyword>
<feature type="coiled-coil region" evidence="6">
    <location>
        <begin position="160"/>
        <end position="187"/>
    </location>
</feature>
<dbReference type="EC" id="3.4.21.89" evidence="5"/>
<dbReference type="GO" id="GO:0016020">
    <property type="term" value="C:membrane"/>
    <property type="evidence" value="ECO:0007669"/>
    <property type="project" value="UniProtKB-SubCell"/>
</dbReference>
<dbReference type="EMBL" id="LBOI01000015">
    <property type="protein sequence ID" value="KKP31133.1"/>
    <property type="molecule type" value="Genomic_DNA"/>
</dbReference>
<protein>
    <recommendedName>
        <fullName evidence="5">Signal peptidase I</fullName>
        <ecNumber evidence="5">3.4.21.89</ecNumber>
    </recommendedName>
</protein>
<dbReference type="GO" id="GO:0009003">
    <property type="term" value="F:signal peptidase activity"/>
    <property type="evidence" value="ECO:0007669"/>
    <property type="project" value="UniProtKB-EC"/>
</dbReference>
<evidence type="ECO:0000256" key="2">
    <source>
        <dbReference type="ARBA" id="ARBA00022692"/>
    </source>
</evidence>
<gene>
    <name evidence="10" type="ORF">UR21_C0015G0007</name>
</gene>
<dbReference type="PANTHER" id="PTHR10806">
    <property type="entry name" value="SIGNAL PEPTIDASE COMPLEX CATALYTIC SUBUNIT SEC11"/>
    <property type="match status" value="1"/>
</dbReference>
<evidence type="ECO:0000256" key="7">
    <source>
        <dbReference type="SAM" id="MobiDB-lite"/>
    </source>
</evidence>
<feature type="region of interest" description="Disordered" evidence="7">
    <location>
        <begin position="415"/>
        <end position="459"/>
    </location>
</feature>